<protein>
    <submittedName>
        <fullName evidence="2">Uncharacterized protein</fullName>
    </submittedName>
</protein>
<proteinExistence type="predicted"/>
<dbReference type="HOGENOM" id="CLU_2512858_0_0_1"/>
<accession>A0A0D0C3X5</accession>
<dbReference type="Proteomes" id="UP000053593">
    <property type="component" value="Unassembled WGS sequence"/>
</dbReference>
<organism evidence="2 3">
    <name type="scientific">Collybiopsis luxurians FD-317 M1</name>
    <dbReference type="NCBI Taxonomy" id="944289"/>
    <lineage>
        <taxon>Eukaryota</taxon>
        <taxon>Fungi</taxon>
        <taxon>Dikarya</taxon>
        <taxon>Basidiomycota</taxon>
        <taxon>Agaricomycotina</taxon>
        <taxon>Agaricomycetes</taxon>
        <taxon>Agaricomycetidae</taxon>
        <taxon>Agaricales</taxon>
        <taxon>Marasmiineae</taxon>
        <taxon>Omphalotaceae</taxon>
        <taxon>Collybiopsis</taxon>
        <taxon>Collybiopsis luxurians</taxon>
    </lineage>
</organism>
<evidence type="ECO:0000313" key="3">
    <source>
        <dbReference type="Proteomes" id="UP000053593"/>
    </source>
</evidence>
<evidence type="ECO:0000256" key="1">
    <source>
        <dbReference type="SAM" id="MobiDB-lite"/>
    </source>
</evidence>
<name>A0A0D0C3X5_9AGAR</name>
<gene>
    <name evidence="2" type="ORF">GYMLUDRAFT_41736</name>
</gene>
<reference evidence="2 3" key="1">
    <citation type="submission" date="2014-04" db="EMBL/GenBank/DDBJ databases">
        <title>Evolutionary Origins and Diversification of the Mycorrhizal Mutualists.</title>
        <authorList>
            <consortium name="DOE Joint Genome Institute"/>
            <consortium name="Mycorrhizal Genomics Consortium"/>
            <person name="Kohler A."/>
            <person name="Kuo A."/>
            <person name="Nagy L.G."/>
            <person name="Floudas D."/>
            <person name="Copeland A."/>
            <person name="Barry K.W."/>
            <person name="Cichocki N."/>
            <person name="Veneault-Fourrey C."/>
            <person name="LaButti K."/>
            <person name="Lindquist E.A."/>
            <person name="Lipzen A."/>
            <person name="Lundell T."/>
            <person name="Morin E."/>
            <person name="Murat C."/>
            <person name="Riley R."/>
            <person name="Ohm R."/>
            <person name="Sun H."/>
            <person name="Tunlid A."/>
            <person name="Henrissat B."/>
            <person name="Grigoriev I.V."/>
            <person name="Hibbett D.S."/>
            <person name="Martin F."/>
        </authorList>
    </citation>
    <scope>NUCLEOTIDE SEQUENCE [LARGE SCALE GENOMIC DNA]</scope>
    <source>
        <strain evidence="2 3">FD-317 M1</strain>
    </source>
</reference>
<feature type="region of interest" description="Disordered" evidence="1">
    <location>
        <begin position="1"/>
        <end position="42"/>
    </location>
</feature>
<evidence type="ECO:0000313" key="2">
    <source>
        <dbReference type="EMBL" id="KIK62871.1"/>
    </source>
</evidence>
<dbReference type="AlphaFoldDB" id="A0A0D0C3X5"/>
<keyword evidence="3" id="KW-1185">Reference proteome</keyword>
<sequence length="79" mass="8364">MSSQHLSSNATLTAVDSSTPGAAESNNVTSVVDQEGAEKFLTKDRKTAIEEMRKAIARQREILASMEVALAVLEAAGET</sequence>
<dbReference type="EMBL" id="KN834766">
    <property type="protein sequence ID" value="KIK62871.1"/>
    <property type="molecule type" value="Genomic_DNA"/>
</dbReference>
<feature type="compositionally biased region" description="Polar residues" evidence="1">
    <location>
        <begin position="1"/>
        <end position="32"/>
    </location>
</feature>